<evidence type="ECO:0000259" key="2">
    <source>
        <dbReference type="Pfam" id="PF14020"/>
    </source>
</evidence>
<reference evidence="3 4" key="1">
    <citation type="submission" date="2020-08" db="EMBL/GenBank/DDBJ databases">
        <title>Genomic Encyclopedia of Type Strains, Phase IV (KMG-IV): sequencing the most valuable type-strain genomes for metagenomic binning, comparative biology and taxonomic classification.</title>
        <authorList>
            <person name="Goeker M."/>
        </authorList>
    </citation>
    <scope>NUCLEOTIDE SEQUENCE [LARGE SCALE GENOMIC DNA]</scope>
    <source>
        <strain evidence="3 4">DSM 29781</strain>
    </source>
</reference>
<feature type="transmembrane region" description="Helical" evidence="1">
    <location>
        <begin position="75"/>
        <end position="92"/>
    </location>
</feature>
<feature type="domain" description="DUF4236" evidence="2">
    <location>
        <begin position="3"/>
        <end position="56"/>
    </location>
</feature>
<evidence type="ECO:0000313" key="4">
    <source>
        <dbReference type="Proteomes" id="UP000532440"/>
    </source>
</evidence>
<protein>
    <recommendedName>
        <fullName evidence="2">DUF4236 domain-containing protein</fullName>
    </recommendedName>
</protein>
<accession>A0A7W8MA29</accession>
<organism evidence="3 4">
    <name type="scientific">Quisquiliibacterium transsilvanicum</name>
    <dbReference type="NCBI Taxonomy" id="1549638"/>
    <lineage>
        <taxon>Bacteria</taxon>
        <taxon>Pseudomonadati</taxon>
        <taxon>Pseudomonadota</taxon>
        <taxon>Betaproteobacteria</taxon>
        <taxon>Burkholderiales</taxon>
        <taxon>Burkholderiaceae</taxon>
        <taxon>Quisquiliibacterium</taxon>
    </lineage>
</organism>
<evidence type="ECO:0000256" key="1">
    <source>
        <dbReference type="SAM" id="Phobius"/>
    </source>
</evidence>
<dbReference type="Pfam" id="PF14020">
    <property type="entry name" value="DUF4236"/>
    <property type="match status" value="1"/>
</dbReference>
<evidence type="ECO:0000313" key="3">
    <source>
        <dbReference type="EMBL" id="MBB5273641.1"/>
    </source>
</evidence>
<dbReference type="InterPro" id="IPR025330">
    <property type="entry name" value="DUF4236"/>
</dbReference>
<dbReference type="Proteomes" id="UP000532440">
    <property type="component" value="Unassembled WGS sequence"/>
</dbReference>
<keyword evidence="4" id="KW-1185">Reference proteome</keyword>
<gene>
    <name evidence="3" type="ORF">HNQ70_003671</name>
</gene>
<keyword evidence="1" id="KW-0472">Membrane</keyword>
<dbReference type="AlphaFoldDB" id="A0A7W8MA29"/>
<comment type="caution">
    <text evidence="3">The sequence shown here is derived from an EMBL/GenBank/DDBJ whole genome shotgun (WGS) entry which is preliminary data.</text>
</comment>
<keyword evidence="1" id="KW-1133">Transmembrane helix</keyword>
<proteinExistence type="predicted"/>
<sequence>MGFRFQERIRIFNGLTLNLSKSGSSWTVGRPGASVNFRGDKVTGSVGIPGTGLSYRESLDNQATPEEPGTKRSGARVLFWLALVAVVAYVLLR</sequence>
<name>A0A7W8MA29_9BURK</name>
<dbReference type="EMBL" id="JACHGB010000007">
    <property type="protein sequence ID" value="MBB5273641.1"/>
    <property type="molecule type" value="Genomic_DNA"/>
</dbReference>
<keyword evidence="1" id="KW-0812">Transmembrane</keyword>
<dbReference type="RefSeq" id="WP_183970451.1">
    <property type="nucleotide sequence ID" value="NZ_BAABEW010000020.1"/>
</dbReference>